<feature type="domain" description="DED" evidence="6">
    <location>
        <begin position="10"/>
        <end position="89"/>
    </location>
</feature>
<dbReference type="STRING" id="7574.A0A2R2MRL7"/>
<dbReference type="PROSITE" id="PS50208">
    <property type="entry name" value="CASPASE_P20"/>
    <property type="match status" value="1"/>
</dbReference>
<feature type="domain" description="Caspase family p20" evidence="8">
    <location>
        <begin position="166"/>
        <end position="295"/>
    </location>
</feature>
<dbReference type="Gene3D" id="3.40.50.1460">
    <property type="match status" value="1"/>
</dbReference>
<dbReference type="GeneID" id="112042499"/>
<dbReference type="GO" id="GO:0051604">
    <property type="term" value="P:protein maturation"/>
    <property type="evidence" value="ECO:0007669"/>
    <property type="project" value="UniProtKB-ARBA"/>
</dbReference>
<dbReference type="Gene3D" id="1.10.533.10">
    <property type="entry name" value="Death Domain, Fas"/>
    <property type="match status" value="1"/>
</dbReference>
<dbReference type="InterPro" id="IPR002138">
    <property type="entry name" value="Pept_C14_p10"/>
</dbReference>
<dbReference type="InterPro" id="IPR001875">
    <property type="entry name" value="DED_dom"/>
</dbReference>
<dbReference type="InterPro" id="IPR011600">
    <property type="entry name" value="Pept_C14_caspase"/>
</dbReference>
<dbReference type="PRINTS" id="PR00376">
    <property type="entry name" value="IL1BCENZYME"/>
</dbReference>
<feature type="region of interest" description="Disordered" evidence="5">
    <location>
        <begin position="107"/>
        <end position="141"/>
    </location>
</feature>
<dbReference type="InterPro" id="IPR015917">
    <property type="entry name" value="Pept_C14A"/>
</dbReference>
<evidence type="ECO:0000259" key="8">
    <source>
        <dbReference type="PROSITE" id="PS50208"/>
    </source>
</evidence>
<dbReference type="OMA" id="LATHYYC"/>
<proteinExistence type="inferred from homology"/>
<evidence type="ECO:0000259" key="7">
    <source>
        <dbReference type="PROSITE" id="PS50207"/>
    </source>
</evidence>
<name>A0A2R2MRL7_LINAN</name>
<feature type="compositionally biased region" description="Low complexity" evidence="5">
    <location>
        <begin position="127"/>
        <end position="141"/>
    </location>
</feature>
<dbReference type="SMART" id="SM00115">
    <property type="entry name" value="CASc"/>
    <property type="match status" value="1"/>
</dbReference>
<keyword evidence="3" id="KW-0677">Repeat</keyword>
<dbReference type="GO" id="GO:0006915">
    <property type="term" value="P:apoptotic process"/>
    <property type="evidence" value="ECO:0007669"/>
    <property type="project" value="UniProtKB-KW"/>
</dbReference>
<evidence type="ECO:0000313" key="10">
    <source>
        <dbReference type="RefSeq" id="XP_023932895.1"/>
    </source>
</evidence>
<dbReference type="SUPFAM" id="SSF52129">
    <property type="entry name" value="Caspase-like"/>
    <property type="match status" value="1"/>
</dbReference>
<dbReference type="Pfam" id="PF01335">
    <property type="entry name" value="DED"/>
    <property type="match status" value="1"/>
</dbReference>
<dbReference type="SUPFAM" id="SSF47986">
    <property type="entry name" value="DEATH domain"/>
    <property type="match status" value="1"/>
</dbReference>
<dbReference type="Pfam" id="PF00656">
    <property type="entry name" value="Peptidase_C14"/>
    <property type="match status" value="1"/>
</dbReference>
<evidence type="ECO:0000259" key="6">
    <source>
        <dbReference type="PROSITE" id="PS50168"/>
    </source>
</evidence>
<evidence type="ECO:0000256" key="4">
    <source>
        <dbReference type="RuleBase" id="RU003971"/>
    </source>
</evidence>
<dbReference type="GO" id="GO:0006508">
    <property type="term" value="P:proteolysis"/>
    <property type="evidence" value="ECO:0007669"/>
    <property type="project" value="InterPro"/>
</dbReference>
<dbReference type="PROSITE" id="PS50207">
    <property type="entry name" value="CASPASE_P10"/>
    <property type="match status" value="1"/>
</dbReference>
<dbReference type="Proteomes" id="UP000085678">
    <property type="component" value="Unplaced"/>
</dbReference>
<evidence type="ECO:0000256" key="3">
    <source>
        <dbReference type="ARBA" id="ARBA00022737"/>
    </source>
</evidence>
<dbReference type="PANTHER" id="PTHR48169">
    <property type="entry name" value="DED DOMAIN-CONTAINING PROTEIN"/>
    <property type="match status" value="1"/>
</dbReference>
<dbReference type="OrthoDB" id="6097906at2759"/>
<reference evidence="10" key="1">
    <citation type="submission" date="2025-08" db="UniProtKB">
        <authorList>
            <consortium name="RefSeq"/>
        </authorList>
    </citation>
    <scope>IDENTIFICATION</scope>
    <source>
        <tissue evidence="10">Gonads</tissue>
    </source>
</reference>
<dbReference type="InterPro" id="IPR011029">
    <property type="entry name" value="DEATH-like_dom_sf"/>
</dbReference>
<dbReference type="GO" id="GO:0005737">
    <property type="term" value="C:cytoplasm"/>
    <property type="evidence" value="ECO:0007669"/>
    <property type="project" value="UniProtKB-ARBA"/>
</dbReference>
<evidence type="ECO:0000256" key="2">
    <source>
        <dbReference type="ARBA" id="ARBA00022703"/>
    </source>
</evidence>
<accession>A0A2R2MRL7</accession>
<evidence type="ECO:0000256" key="1">
    <source>
        <dbReference type="ARBA" id="ARBA00010134"/>
    </source>
</evidence>
<keyword evidence="2" id="KW-0053">Apoptosis</keyword>
<evidence type="ECO:0000256" key="5">
    <source>
        <dbReference type="SAM" id="MobiDB-lite"/>
    </source>
</evidence>
<comment type="similarity">
    <text evidence="1 4">Belongs to the peptidase C14A family.</text>
</comment>
<dbReference type="GO" id="GO:0042981">
    <property type="term" value="P:regulation of apoptotic process"/>
    <property type="evidence" value="ECO:0007669"/>
    <property type="project" value="InterPro"/>
</dbReference>
<keyword evidence="9" id="KW-1185">Reference proteome</keyword>
<dbReference type="RefSeq" id="XP_023932895.1">
    <property type="nucleotide sequence ID" value="XM_024077127.1"/>
</dbReference>
<dbReference type="KEGG" id="lak:112042499"/>
<evidence type="ECO:0000313" key="9">
    <source>
        <dbReference type="Proteomes" id="UP000085678"/>
    </source>
</evidence>
<dbReference type="InParanoid" id="A0A2R2MRL7"/>
<protein>
    <submittedName>
        <fullName evidence="10">Caspase-3-like</fullName>
    </submittedName>
</protein>
<dbReference type="InterPro" id="IPR029030">
    <property type="entry name" value="Caspase-like_dom_sf"/>
</dbReference>
<dbReference type="PANTHER" id="PTHR48169:SF7">
    <property type="entry name" value="CASPASE 10"/>
    <property type="match status" value="1"/>
</dbReference>
<gene>
    <name evidence="10" type="primary">LOC112042499</name>
</gene>
<sequence length="417" mass="47043">MPFSANQKDIHRKLLVELSEDIDDEQYLDNLKKMLSGDIGQGRLAKAKDSLNLMNTMENVGILAVGKYDRLKDMFQHAGLNGLVTTIKDAEARIRAERPSLEVRPMEAGTYETPGPELRRKRSRLGTDASSSSSFDSETFSPTPRYPVQVAPGFSSCVYPTETSRRSGLVVIINNFTEEREGTELDVRHIQSVFGGLLQYTVLTGSGYKDLSRELLDSKLQHIKDMLQETPGYSRFFLIILSHGDKDGIRTCKADGKTWDNKIITVNEITEIFRDTPLMIDLPKVFIIQACRGEDHQKATLRSDTCPVDDTEYLNLQMENLRIQISTPIDADNLVAYATTPGHIAWRQTNEGSWFIHNLCKVITDHRNEHFVDILTETSRLVALLTAPLESNGIKTVAKQMPIFVSTLRKKMYLIDT</sequence>
<dbReference type="InterPro" id="IPR001309">
    <property type="entry name" value="Pept_C14_p20"/>
</dbReference>
<feature type="domain" description="Caspase family p10" evidence="7">
    <location>
        <begin position="323"/>
        <end position="416"/>
    </location>
</feature>
<dbReference type="PROSITE" id="PS50168">
    <property type="entry name" value="DED"/>
    <property type="match status" value="1"/>
</dbReference>
<dbReference type="AlphaFoldDB" id="A0A2R2MRL7"/>
<dbReference type="GO" id="GO:0004197">
    <property type="term" value="F:cysteine-type endopeptidase activity"/>
    <property type="evidence" value="ECO:0007669"/>
    <property type="project" value="InterPro"/>
</dbReference>
<organism evidence="9 10">
    <name type="scientific">Lingula anatina</name>
    <name type="common">Brachiopod</name>
    <name type="synonym">Lingula unguis</name>
    <dbReference type="NCBI Taxonomy" id="7574"/>
    <lineage>
        <taxon>Eukaryota</taxon>
        <taxon>Metazoa</taxon>
        <taxon>Spiralia</taxon>
        <taxon>Lophotrochozoa</taxon>
        <taxon>Brachiopoda</taxon>
        <taxon>Linguliformea</taxon>
        <taxon>Lingulata</taxon>
        <taxon>Lingulida</taxon>
        <taxon>Linguloidea</taxon>
        <taxon>Lingulidae</taxon>
        <taxon>Lingula</taxon>
    </lineage>
</organism>